<dbReference type="EMBL" id="LNGD01000015">
    <property type="protein sequence ID" value="KYC53302.1"/>
    <property type="molecule type" value="Genomic_DNA"/>
</dbReference>
<dbReference type="Gene3D" id="3.40.630.190">
    <property type="entry name" value="LCP protein"/>
    <property type="match status" value="1"/>
</dbReference>
<evidence type="ECO:0000313" key="2">
    <source>
        <dbReference type="EMBL" id="KYC53302.1"/>
    </source>
</evidence>
<sequence>MGNKNNDNKDSKSKKKSRGWKAPVFIVVIIGLLFLGVFYDVYTLGNDNVLFLFVDEDKGNPGTVEVSSVIIFNNLRPKGSSVDIDPLSTNSNYQSLGININNSLLKASDVQSGAEHAKEIAKDQSKIDLNRVVIIDSETLKEMVDEVGYVPLDFEQQITILNEERDIKVKGTVTGLMAKQVVQGKTFPIVDSSVIRDVPETSLWRLKSKIIGEISLNMLDFAKYDKEKRRDFSYKILRLYREGKIKVYNKNMTLYLIEVLPEGFGRIIMDFAVNIIS</sequence>
<dbReference type="Proteomes" id="UP000075578">
    <property type="component" value="Unassembled WGS sequence"/>
</dbReference>
<proteinExistence type="predicted"/>
<organism evidence="2 3">
    <name type="scientific">Candidatus Methanofastidiosum methylothiophilum</name>
    <dbReference type="NCBI Taxonomy" id="1705564"/>
    <lineage>
        <taxon>Archaea</taxon>
        <taxon>Methanobacteriati</taxon>
        <taxon>Methanobacteriota</taxon>
        <taxon>Stenosarchaea group</taxon>
        <taxon>Candidatus Methanofastidiosia</taxon>
        <taxon>Candidatus Methanofastidiosales</taxon>
        <taxon>Candidatus Methanofastidiosaceae</taxon>
        <taxon>Candidatus Methanofastidiosum</taxon>
    </lineage>
</organism>
<feature type="transmembrane region" description="Helical" evidence="1">
    <location>
        <begin position="20"/>
        <end position="39"/>
    </location>
</feature>
<keyword evidence="1" id="KW-0812">Transmembrane</keyword>
<reference evidence="2 3" key="1">
    <citation type="journal article" date="2016" name="ISME J.">
        <title>Chasing the elusive Euryarchaeota class WSA2: genomes reveal a uniquely fastidious methyl-reducing methanogen.</title>
        <authorList>
            <person name="Nobu M.K."/>
            <person name="Narihiro T."/>
            <person name="Kuroda K."/>
            <person name="Mei R."/>
            <person name="Liu W.T."/>
        </authorList>
    </citation>
    <scope>NUCLEOTIDE SEQUENCE [LARGE SCALE GENOMIC DNA]</scope>
    <source>
        <strain evidence="2">U1lsi0528_Bin089</strain>
    </source>
</reference>
<keyword evidence="1" id="KW-0472">Membrane</keyword>
<evidence type="ECO:0000256" key="1">
    <source>
        <dbReference type="SAM" id="Phobius"/>
    </source>
</evidence>
<name>A0A150J7T4_9EURY</name>
<gene>
    <name evidence="2" type="ORF">AMQ74_00455</name>
</gene>
<accession>A0A150J7T4</accession>
<keyword evidence="1" id="KW-1133">Transmembrane helix</keyword>
<evidence type="ECO:0000313" key="3">
    <source>
        <dbReference type="Proteomes" id="UP000075578"/>
    </source>
</evidence>
<dbReference type="AlphaFoldDB" id="A0A150J7T4"/>
<comment type="caution">
    <text evidence="2">The sequence shown here is derived from an EMBL/GenBank/DDBJ whole genome shotgun (WGS) entry which is preliminary data.</text>
</comment>
<protein>
    <submittedName>
        <fullName evidence="2">Uncharacterized protein</fullName>
    </submittedName>
</protein>